<dbReference type="PANTHER" id="PTHR12001:SF85">
    <property type="entry name" value="SHORT CHAIN ISOPRENYL DIPHOSPHATE SYNTHASE"/>
    <property type="match status" value="1"/>
</dbReference>
<dbReference type="GO" id="GO:0046872">
    <property type="term" value="F:metal ion binding"/>
    <property type="evidence" value="ECO:0007669"/>
    <property type="project" value="UniProtKB-KW"/>
</dbReference>
<dbReference type="OrthoDB" id="9805316at2"/>
<dbReference type="SFLD" id="SFLDS00005">
    <property type="entry name" value="Isoprenoid_Synthase_Type_I"/>
    <property type="match status" value="1"/>
</dbReference>
<dbReference type="InterPro" id="IPR033749">
    <property type="entry name" value="Polyprenyl_synt_CS"/>
</dbReference>
<protein>
    <submittedName>
        <fullName evidence="7">Isoprenyl synthetase</fullName>
    </submittedName>
</protein>
<comment type="caution">
    <text evidence="7">The sequence shown here is derived from an EMBL/GenBank/DDBJ whole genome shotgun (WGS) entry which is preliminary data.</text>
</comment>
<organism evidence="7 8">
    <name type="scientific">Jiulongibacter sediminis</name>
    <dbReference type="NCBI Taxonomy" id="1605367"/>
    <lineage>
        <taxon>Bacteria</taxon>
        <taxon>Pseudomonadati</taxon>
        <taxon>Bacteroidota</taxon>
        <taxon>Cytophagia</taxon>
        <taxon>Cytophagales</taxon>
        <taxon>Leadbetterellaceae</taxon>
        <taxon>Jiulongibacter</taxon>
    </lineage>
</organism>
<dbReference type="InterPro" id="IPR000092">
    <property type="entry name" value="Polyprenyl_synt"/>
</dbReference>
<dbReference type="AlphaFoldDB" id="A0A0P7C7A4"/>
<name>A0A0P7C7A4_9BACT</name>
<dbReference type="EMBL" id="LGTQ01000006">
    <property type="protein sequence ID" value="KPM48275.1"/>
    <property type="molecule type" value="Genomic_DNA"/>
</dbReference>
<keyword evidence="5" id="KW-0460">Magnesium</keyword>
<evidence type="ECO:0000313" key="8">
    <source>
        <dbReference type="Proteomes" id="UP000050454"/>
    </source>
</evidence>
<dbReference type="Pfam" id="PF00348">
    <property type="entry name" value="polyprenyl_synt"/>
    <property type="match status" value="1"/>
</dbReference>
<keyword evidence="8" id="KW-1185">Reference proteome</keyword>
<dbReference type="CDD" id="cd00685">
    <property type="entry name" value="Trans_IPPS_HT"/>
    <property type="match status" value="1"/>
</dbReference>
<gene>
    <name evidence="7" type="ORF">AFM12_06360</name>
</gene>
<evidence type="ECO:0000256" key="5">
    <source>
        <dbReference type="ARBA" id="ARBA00022842"/>
    </source>
</evidence>
<comment type="cofactor">
    <cofactor evidence="1">
        <name>Mg(2+)</name>
        <dbReference type="ChEBI" id="CHEBI:18420"/>
    </cofactor>
</comment>
<accession>A0A0P7C7A4</accession>
<evidence type="ECO:0000256" key="4">
    <source>
        <dbReference type="ARBA" id="ARBA00022723"/>
    </source>
</evidence>
<evidence type="ECO:0000256" key="6">
    <source>
        <dbReference type="RuleBase" id="RU004466"/>
    </source>
</evidence>
<dbReference type="PROSITE" id="PS00444">
    <property type="entry name" value="POLYPRENYL_SYNTHASE_2"/>
    <property type="match status" value="1"/>
</dbReference>
<dbReference type="STRING" id="1605367.AFM12_06360"/>
<dbReference type="PATRIC" id="fig|1605367.3.peg.2638"/>
<evidence type="ECO:0000256" key="2">
    <source>
        <dbReference type="ARBA" id="ARBA00006706"/>
    </source>
</evidence>
<dbReference type="PANTHER" id="PTHR12001">
    <property type="entry name" value="GERANYLGERANYL PYROPHOSPHATE SYNTHASE"/>
    <property type="match status" value="1"/>
</dbReference>
<keyword evidence="3 6" id="KW-0808">Transferase</keyword>
<keyword evidence="4" id="KW-0479">Metal-binding</keyword>
<dbReference type="RefSeq" id="WP_055145484.1">
    <property type="nucleotide sequence ID" value="NZ_JXSZ01000006.1"/>
</dbReference>
<dbReference type="GO" id="GO:0008299">
    <property type="term" value="P:isoprenoid biosynthetic process"/>
    <property type="evidence" value="ECO:0007669"/>
    <property type="project" value="InterPro"/>
</dbReference>
<evidence type="ECO:0000313" key="7">
    <source>
        <dbReference type="EMBL" id="KPM48275.1"/>
    </source>
</evidence>
<evidence type="ECO:0000256" key="1">
    <source>
        <dbReference type="ARBA" id="ARBA00001946"/>
    </source>
</evidence>
<evidence type="ECO:0000256" key="3">
    <source>
        <dbReference type="ARBA" id="ARBA00022679"/>
    </source>
</evidence>
<comment type="similarity">
    <text evidence="2 6">Belongs to the FPP/GGPP synthase family.</text>
</comment>
<dbReference type="InterPro" id="IPR008949">
    <property type="entry name" value="Isoprenoid_synthase_dom_sf"/>
</dbReference>
<dbReference type="Gene3D" id="1.10.600.10">
    <property type="entry name" value="Farnesyl Diphosphate Synthase"/>
    <property type="match status" value="1"/>
</dbReference>
<dbReference type="Proteomes" id="UP000050454">
    <property type="component" value="Unassembled WGS sequence"/>
</dbReference>
<dbReference type="PROSITE" id="PS00723">
    <property type="entry name" value="POLYPRENYL_SYNTHASE_1"/>
    <property type="match status" value="1"/>
</dbReference>
<reference evidence="7 8" key="1">
    <citation type="submission" date="2015-07" db="EMBL/GenBank/DDBJ databases">
        <title>The draft genome sequence of Leadbetterella sp. JN14-9.</title>
        <authorList>
            <person name="Liu Y."/>
            <person name="Du J."/>
            <person name="Shao Z."/>
        </authorList>
    </citation>
    <scope>NUCLEOTIDE SEQUENCE [LARGE SCALE GENOMIC DNA]</scope>
    <source>
        <strain evidence="7 8">JN14-9</strain>
    </source>
</reference>
<dbReference type="GO" id="GO:0004659">
    <property type="term" value="F:prenyltransferase activity"/>
    <property type="evidence" value="ECO:0007669"/>
    <property type="project" value="InterPro"/>
</dbReference>
<sequence>MALEKYLEVLQNELDTYQYGEKPKELYEPIEYLMSLGGKRLRPALTLMAYHLFEDDWQKALKPAMAVEVFHNFTLMHDDIMDEAPLRRGQPTVHEKWNRDVAILSGDVMLVAAYELLSESPGNDFKTILKRFNRTAAEVCEGQQMDMNFADRETVTEEEYIEMIKLKTSVLLGFALELGARSAGQPEEVVNQLYEIGVNLGIGFQLKDDILDVYGDPIKFGKQIGGDIIENKKTWLMLKALEKSEADSALHHWIRAEDFEPQKKVQAVIEIYNALGIKELAEGAMTKCFNKGFEGIEKLEVPEERKAILRGFAEWLFGRDR</sequence>
<dbReference type="SFLD" id="SFLDG01017">
    <property type="entry name" value="Polyprenyl_Transferase_Like"/>
    <property type="match status" value="1"/>
</dbReference>
<proteinExistence type="inferred from homology"/>
<dbReference type="SUPFAM" id="SSF48576">
    <property type="entry name" value="Terpenoid synthases"/>
    <property type="match status" value="1"/>
</dbReference>